<sequence length="379" mass="42033">MQALPLAKRAKRPTHQSSAALAQLATSDGTGNFDVQYMPLDKIKKRVLHPSSVHYSLPSSCWIATIYRHSDSHSDLNRPRYSQFEFASEAEAKQFCKTYSPPKMDEPRDGCFICNDTFSAKQRPYNCRNCGVCVCDKCSPRWIKRGVPKTYLKGDYQAQTVRLCTSCIWLSNAFCFALLKGRYHDATQIYESGNVNLRTCFADIRGESLFPVHACTLGGNLELLKWLVDKKLCPISVKRDPKSDSMLSVKTSSDRTLIDLAMTGKPKLDILMYLVHKGISILDLHDPSLSARTLEALLKSGFVPGGPESAIMNKVLATVETSESSVATVENACTLCCERGMDCVLQPCGHQLCCAECGGRLAVCPFCKKKCTVLRIIKC</sequence>
<dbReference type="InterPro" id="IPR001841">
    <property type="entry name" value="Znf_RING"/>
</dbReference>
<dbReference type="InterPro" id="IPR013083">
    <property type="entry name" value="Znf_RING/FYVE/PHD"/>
</dbReference>
<keyword evidence="3" id="KW-0862">Zinc</keyword>
<dbReference type="SUPFAM" id="SSF57903">
    <property type="entry name" value="FYVE/PHD zinc finger"/>
    <property type="match status" value="1"/>
</dbReference>
<dbReference type="InterPro" id="IPR017455">
    <property type="entry name" value="Znf_FYVE-rel"/>
</dbReference>
<evidence type="ECO:0000259" key="5">
    <source>
        <dbReference type="PROSITE" id="PS50089"/>
    </source>
</evidence>
<protein>
    <recommendedName>
        <fullName evidence="9">RING-type domain-containing protein</fullName>
    </recommendedName>
</protein>
<dbReference type="OrthoDB" id="44365at2759"/>
<feature type="domain" description="RING-type" evidence="5">
    <location>
        <begin position="333"/>
        <end position="368"/>
    </location>
</feature>
<evidence type="ECO:0000256" key="2">
    <source>
        <dbReference type="ARBA" id="ARBA00022771"/>
    </source>
</evidence>
<evidence type="ECO:0000259" key="6">
    <source>
        <dbReference type="PROSITE" id="PS50178"/>
    </source>
</evidence>
<accession>A0A9N8D8B6</accession>
<evidence type="ECO:0000313" key="8">
    <source>
        <dbReference type="Proteomes" id="UP001153069"/>
    </source>
</evidence>
<keyword evidence="1" id="KW-0479">Metal-binding</keyword>
<dbReference type="Pfam" id="PF13920">
    <property type="entry name" value="zf-C3HC4_3"/>
    <property type="match status" value="1"/>
</dbReference>
<gene>
    <name evidence="7" type="ORF">SEMRO_29_G019070.1</name>
</gene>
<evidence type="ECO:0000256" key="3">
    <source>
        <dbReference type="ARBA" id="ARBA00022833"/>
    </source>
</evidence>
<dbReference type="Pfam" id="PF01363">
    <property type="entry name" value="FYVE"/>
    <property type="match status" value="1"/>
</dbReference>
<proteinExistence type="predicted"/>
<dbReference type="InterPro" id="IPR011011">
    <property type="entry name" value="Znf_FYVE_PHD"/>
</dbReference>
<dbReference type="AlphaFoldDB" id="A0A9N8D8B6"/>
<evidence type="ECO:0000313" key="7">
    <source>
        <dbReference type="EMBL" id="CAB9497964.1"/>
    </source>
</evidence>
<comment type="caution">
    <text evidence="7">The sequence shown here is derived from an EMBL/GenBank/DDBJ whole genome shotgun (WGS) entry which is preliminary data.</text>
</comment>
<dbReference type="Gene3D" id="3.30.40.10">
    <property type="entry name" value="Zinc/RING finger domain, C3HC4 (zinc finger)"/>
    <property type="match status" value="2"/>
</dbReference>
<keyword evidence="8" id="KW-1185">Reference proteome</keyword>
<dbReference type="PROSITE" id="PS50178">
    <property type="entry name" value="ZF_FYVE"/>
    <property type="match status" value="1"/>
</dbReference>
<dbReference type="EMBL" id="CAICTM010000029">
    <property type="protein sequence ID" value="CAB9497964.1"/>
    <property type="molecule type" value="Genomic_DNA"/>
</dbReference>
<keyword evidence="2 4" id="KW-0863">Zinc-finger</keyword>
<dbReference type="CDD" id="cd00065">
    <property type="entry name" value="FYVE_like_SF"/>
    <property type="match status" value="1"/>
</dbReference>
<dbReference type="GO" id="GO:0008270">
    <property type="term" value="F:zinc ion binding"/>
    <property type="evidence" value="ECO:0007669"/>
    <property type="project" value="UniProtKB-KW"/>
</dbReference>
<evidence type="ECO:0000256" key="1">
    <source>
        <dbReference type="ARBA" id="ARBA00022723"/>
    </source>
</evidence>
<dbReference type="SMART" id="SM00064">
    <property type="entry name" value="FYVE"/>
    <property type="match status" value="1"/>
</dbReference>
<organism evidence="7 8">
    <name type="scientific">Seminavis robusta</name>
    <dbReference type="NCBI Taxonomy" id="568900"/>
    <lineage>
        <taxon>Eukaryota</taxon>
        <taxon>Sar</taxon>
        <taxon>Stramenopiles</taxon>
        <taxon>Ochrophyta</taxon>
        <taxon>Bacillariophyta</taxon>
        <taxon>Bacillariophyceae</taxon>
        <taxon>Bacillariophycidae</taxon>
        <taxon>Naviculales</taxon>
        <taxon>Naviculaceae</taxon>
        <taxon>Seminavis</taxon>
    </lineage>
</organism>
<dbReference type="InterPro" id="IPR000306">
    <property type="entry name" value="Znf_FYVE"/>
</dbReference>
<dbReference type="Proteomes" id="UP001153069">
    <property type="component" value="Unassembled WGS sequence"/>
</dbReference>
<dbReference type="PROSITE" id="PS50089">
    <property type="entry name" value="ZF_RING_2"/>
    <property type="match status" value="1"/>
</dbReference>
<evidence type="ECO:0000256" key="4">
    <source>
        <dbReference type="PROSITE-ProRule" id="PRU00175"/>
    </source>
</evidence>
<reference evidence="7" key="1">
    <citation type="submission" date="2020-06" db="EMBL/GenBank/DDBJ databases">
        <authorList>
            <consortium name="Plant Systems Biology data submission"/>
        </authorList>
    </citation>
    <scope>NUCLEOTIDE SEQUENCE</scope>
    <source>
        <strain evidence="7">D6</strain>
    </source>
</reference>
<feature type="domain" description="FYVE-type" evidence="6">
    <location>
        <begin position="105"/>
        <end position="167"/>
    </location>
</feature>
<evidence type="ECO:0008006" key="9">
    <source>
        <dbReference type="Google" id="ProtNLM"/>
    </source>
</evidence>
<name>A0A9N8D8B6_9STRA</name>